<dbReference type="CDD" id="cd05121">
    <property type="entry name" value="ABC1_ADCK3-like"/>
    <property type="match status" value="1"/>
</dbReference>
<reference evidence="4" key="1">
    <citation type="journal article" date="2020" name="mSystems">
        <title>Genome- and Community-Level Interaction Insights into Carbon Utilization and Element Cycling Functions of Hydrothermarchaeota in Hydrothermal Sediment.</title>
        <authorList>
            <person name="Zhou Z."/>
            <person name="Liu Y."/>
            <person name="Xu W."/>
            <person name="Pan J."/>
            <person name="Luo Z.H."/>
            <person name="Li M."/>
        </authorList>
    </citation>
    <scope>NUCLEOTIDE SEQUENCE [LARGE SCALE GENOMIC DNA]</scope>
    <source>
        <strain evidence="4">SpSt-573</strain>
    </source>
</reference>
<proteinExistence type="inferred from homology"/>
<evidence type="ECO:0000313" key="4">
    <source>
        <dbReference type="EMBL" id="HGS21151.1"/>
    </source>
</evidence>
<feature type="transmembrane region" description="Helical" evidence="2">
    <location>
        <begin position="529"/>
        <end position="547"/>
    </location>
</feature>
<feature type="transmembrane region" description="Helical" evidence="2">
    <location>
        <begin position="6"/>
        <end position="32"/>
    </location>
</feature>
<accession>A0A7C4KIY9</accession>
<name>A0A7C4KIY9_9CHLR</name>
<keyword evidence="4" id="KW-0418">Kinase</keyword>
<dbReference type="Pfam" id="PF03109">
    <property type="entry name" value="ABC1"/>
    <property type="match status" value="1"/>
</dbReference>
<dbReference type="GO" id="GO:0016301">
    <property type="term" value="F:kinase activity"/>
    <property type="evidence" value="ECO:0007669"/>
    <property type="project" value="UniProtKB-KW"/>
</dbReference>
<keyword evidence="4" id="KW-0808">Transferase</keyword>
<keyword evidence="2" id="KW-0812">Transmembrane</keyword>
<evidence type="ECO:0000259" key="3">
    <source>
        <dbReference type="Pfam" id="PF03109"/>
    </source>
</evidence>
<organism evidence="4">
    <name type="scientific">Anaerolinea thermolimosa</name>
    <dbReference type="NCBI Taxonomy" id="229919"/>
    <lineage>
        <taxon>Bacteria</taxon>
        <taxon>Bacillati</taxon>
        <taxon>Chloroflexota</taxon>
        <taxon>Anaerolineae</taxon>
        <taxon>Anaerolineales</taxon>
        <taxon>Anaerolineaceae</taxon>
        <taxon>Anaerolinea</taxon>
    </lineage>
</organism>
<dbReference type="AlphaFoldDB" id="A0A7C4KIY9"/>
<sequence>MLRSRYFRILWFFGGVLLQVLFWEIFLPAMGLRRLAVRNRARRLRNIAASFRAMAIQMGGVMIKVGQFLSARLDVLPPEITDELANLQDEVRPERIEDIRRVIEDEFGEALETRFEWFDPEPLAAASIGQVHNARLRAGEGAPCSGVVVKVQRPGIDQIVAVDLAALRVVGRWVQWYEPVRKRAHVPGLLEEFSHSLYEEMDYLLEGKHAETFAGNFAGDAGVCVPRVIWSHTTRRVLTLEDVRAIKITDYEAIEAAGLSRKEVAERLFATYLKQIFEDRFFHADPHPGNLFVSPPSQETEEPWKLIFVDFGMVGHLTETTLTGLREVLIAIGTQDAGRLVRAYQQLHILLPGADLELIEKASAEAFSRFWGRTAPELAGMAREEILDFAREFRDVLYEMPFQVPKNFILLGRCVSILSGICSGLDPDFNIWEQITPYAQRLVESERGSGLRFLAAEVTDTLRILVGLPRRGDSLLNRIEQGKLTVQTPELRESIRGVEKSIWRLSWVVLFAAFFLGGIQLYLNGEVNLALVSGGGALFSLFVFVLSK</sequence>
<protein>
    <submittedName>
        <fullName evidence="4">AarF/ABC1/UbiB kinase family protein</fullName>
    </submittedName>
</protein>
<dbReference type="EMBL" id="DSYK01000242">
    <property type="protein sequence ID" value="HGS21151.1"/>
    <property type="molecule type" value="Genomic_DNA"/>
</dbReference>
<feature type="domain" description="ABC1 atypical kinase-like" evidence="3">
    <location>
        <begin position="87"/>
        <end position="341"/>
    </location>
</feature>
<dbReference type="SUPFAM" id="SSF56112">
    <property type="entry name" value="Protein kinase-like (PK-like)"/>
    <property type="match status" value="1"/>
</dbReference>
<gene>
    <name evidence="4" type="ORF">ENT37_04700</name>
</gene>
<feature type="transmembrane region" description="Helical" evidence="2">
    <location>
        <begin position="502"/>
        <end position="523"/>
    </location>
</feature>
<dbReference type="PANTHER" id="PTHR10566">
    <property type="entry name" value="CHAPERONE-ACTIVITY OF BC1 COMPLEX CABC1 -RELATED"/>
    <property type="match status" value="1"/>
</dbReference>
<comment type="similarity">
    <text evidence="1">Belongs to the protein kinase superfamily. ADCK protein kinase family.</text>
</comment>
<evidence type="ECO:0000256" key="1">
    <source>
        <dbReference type="ARBA" id="ARBA00009670"/>
    </source>
</evidence>
<keyword evidence="2" id="KW-0472">Membrane</keyword>
<dbReference type="InterPro" id="IPR050154">
    <property type="entry name" value="UbiB_kinase"/>
</dbReference>
<comment type="caution">
    <text evidence="4">The sequence shown here is derived from an EMBL/GenBank/DDBJ whole genome shotgun (WGS) entry which is preliminary data.</text>
</comment>
<evidence type="ECO:0000256" key="2">
    <source>
        <dbReference type="SAM" id="Phobius"/>
    </source>
</evidence>
<dbReference type="InterPro" id="IPR004147">
    <property type="entry name" value="ABC1_dom"/>
</dbReference>
<dbReference type="PANTHER" id="PTHR10566:SF113">
    <property type="entry name" value="PROTEIN ACTIVITY OF BC1 COMPLEX KINASE 7, CHLOROPLASTIC"/>
    <property type="match status" value="1"/>
</dbReference>
<dbReference type="InterPro" id="IPR011009">
    <property type="entry name" value="Kinase-like_dom_sf"/>
</dbReference>
<keyword evidence="2" id="KW-1133">Transmembrane helix</keyword>